<dbReference type="PROSITE" id="PS50109">
    <property type="entry name" value="HIS_KIN"/>
    <property type="match status" value="1"/>
</dbReference>
<organism evidence="17 18">
    <name type="scientific">Laedolimicola intestinihominis</name>
    <dbReference type="NCBI Taxonomy" id="3133166"/>
    <lineage>
        <taxon>Bacteria</taxon>
        <taxon>Bacillati</taxon>
        <taxon>Bacillota</taxon>
        <taxon>Clostridia</taxon>
        <taxon>Lachnospirales</taxon>
        <taxon>Lachnospiraceae</taxon>
        <taxon>Laedolimicola</taxon>
    </lineage>
</organism>
<proteinExistence type="predicted"/>
<dbReference type="EMBL" id="JBBMFE010000009">
    <property type="protein sequence ID" value="MEQ2472908.1"/>
    <property type="molecule type" value="Genomic_DNA"/>
</dbReference>
<dbReference type="InterPro" id="IPR036097">
    <property type="entry name" value="HisK_dim/P_sf"/>
</dbReference>
<dbReference type="SMART" id="SM00388">
    <property type="entry name" value="HisKA"/>
    <property type="match status" value="1"/>
</dbReference>
<evidence type="ECO:0000256" key="7">
    <source>
        <dbReference type="ARBA" id="ARBA00022692"/>
    </source>
</evidence>
<gene>
    <name evidence="17" type="ORF">WMO29_10475</name>
</gene>
<keyword evidence="12" id="KW-0902">Two-component regulatory system</keyword>
<dbReference type="Gene3D" id="1.10.287.130">
    <property type="match status" value="1"/>
</dbReference>
<evidence type="ECO:0000256" key="9">
    <source>
        <dbReference type="ARBA" id="ARBA00022777"/>
    </source>
</evidence>
<feature type="transmembrane region" description="Helical" evidence="15">
    <location>
        <begin position="418"/>
        <end position="442"/>
    </location>
</feature>
<dbReference type="SMART" id="SM00387">
    <property type="entry name" value="HATPase_c"/>
    <property type="match status" value="1"/>
</dbReference>
<evidence type="ECO:0000256" key="15">
    <source>
        <dbReference type="SAM" id="Phobius"/>
    </source>
</evidence>
<evidence type="ECO:0000259" key="16">
    <source>
        <dbReference type="PROSITE" id="PS50109"/>
    </source>
</evidence>
<evidence type="ECO:0000256" key="11">
    <source>
        <dbReference type="ARBA" id="ARBA00022989"/>
    </source>
</evidence>
<dbReference type="EC" id="2.7.13.3" evidence="3"/>
<dbReference type="Pfam" id="PF00512">
    <property type="entry name" value="HisKA"/>
    <property type="match status" value="1"/>
</dbReference>
<keyword evidence="7 15" id="KW-0812">Transmembrane</keyword>
<dbReference type="InterPro" id="IPR050398">
    <property type="entry name" value="HssS/ArlS-like"/>
</dbReference>
<keyword evidence="6" id="KW-0808">Transferase</keyword>
<evidence type="ECO:0000256" key="12">
    <source>
        <dbReference type="ARBA" id="ARBA00023012"/>
    </source>
</evidence>
<dbReference type="RefSeq" id="WP_349164734.1">
    <property type="nucleotide sequence ID" value="NZ_JBBMFE010000009.1"/>
</dbReference>
<evidence type="ECO:0000256" key="8">
    <source>
        <dbReference type="ARBA" id="ARBA00022741"/>
    </source>
</evidence>
<keyword evidence="13 15" id="KW-0472">Membrane</keyword>
<feature type="region of interest" description="Disordered" evidence="14">
    <location>
        <begin position="170"/>
        <end position="204"/>
    </location>
</feature>
<dbReference type="Gene3D" id="3.30.565.10">
    <property type="entry name" value="Histidine kinase-like ATPase, C-terminal domain"/>
    <property type="match status" value="1"/>
</dbReference>
<dbReference type="CDD" id="cd00082">
    <property type="entry name" value="HisKA"/>
    <property type="match status" value="1"/>
</dbReference>
<dbReference type="GO" id="GO:0016301">
    <property type="term" value="F:kinase activity"/>
    <property type="evidence" value="ECO:0007669"/>
    <property type="project" value="UniProtKB-KW"/>
</dbReference>
<keyword evidence="9 17" id="KW-0418">Kinase</keyword>
<dbReference type="Pfam" id="PF02518">
    <property type="entry name" value="HATPase_c"/>
    <property type="match status" value="1"/>
</dbReference>
<keyword evidence="10" id="KW-0067">ATP-binding</keyword>
<feature type="transmembrane region" description="Helical" evidence="15">
    <location>
        <begin position="493"/>
        <end position="512"/>
    </location>
</feature>
<feature type="transmembrane region" description="Helical" evidence="15">
    <location>
        <begin position="12"/>
        <end position="36"/>
    </location>
</feature>
<feature type="transmembrane region" description="Helical" evidence="15">
    <location>
        <begin position="554"/>
        <end position="587"/>
    </location>
</feature>
<protein>
    <recommendedName>
        <fullName evidence="3">histidine kinase</fullName>
        <ecNumber evidence="3">2.7.13.3</ecNumber>
    </recommendedName>
</protein>
<accession>A0ABV1FIK7</accession>
<dbReference type="SUPFAM" id="SSF55874">
    <property type="entry name" value="ATPase domain of HSP90 chaperone/DNA topoisomerase II/histidine kinase"/>
    <property type="match status" value="1"/>
</dbReference>
<evidence type="ECO:0000313" key="17">
    <source>
        <dbReference type="EMBL" id="MEQ2472908.1"/>
    </source>
</evidence>
<sequence length="881" mass="98500">MKRWEYSKLWKLTALLLNQICAMVLVLSVVVCTVYVGGSGFGFVGKDQTFESTGYYQDEVLEQIYRCVRAASRESKFEKNGVYDGKILVDVQQYAENSTIGSGDVKDGGLYYELTDLLNWSMDGMETGTLMKITYDDGTVGYLSKGFTNYTEQSLYGEDGTEVASISTVNKGNSETSITSVPEGDTADETDAEESSATSAMSEENMEGFVEEFITDGESSPFDMMQSTVRNVEQLEAVEERYGPVGYDSITAYAEAKRLTTAQLQEIYYDLENVLPVIYNDYYAYTENLELFSPSMTNMRYFVIPKSVEQVSPEDFSEKISTNMKSFGKEKFSSQEGLLNYIRTSYKDYLIYDSSDMNYEASGMPISLSELSSYVKSYPPSVEGDYILVVAVDSGYKASDKLAQYKKQYEEIAPVSRVAVYGVMLGAILYLLSMVYLTLAAGRSTDEDGEIILNRFDRIRSELAALILIVPAWIILVLVSVGVSVRNLEMPEFALVGGGVAFVLNGMFLTGYISLVRRIKAHTLWKNSILYLISSVFGEMMKNRKTTTKTMLSYAGFLLVNVVLLIMGEIGIILLAFFDLGVGIFLLRQAAQRQRILDGIKRISAGELNAQIPTDQISGDNLAFAEAVNQMGSGLSAAVEKSVKDERLKSDMITNVSHDIKTPLTSIINYVDLLKREDIQNDRAKNYIAILEDKAMRLKHLTDDLVEASKISSGNVKLELNRLNFQELIQQTNGEFSEKFENKGLKLVVDMPEEPVVIVADGRRLWRVIENLYNNTAKYAMPNTRVYVELTTVGHMVRFSIKNISEQPLNINADELTERFIRGDVARSTEGSGLGLSIARNLTELQKGSFNIYLDGDLFKATIIFPEAEEKTNRDKSERLV</sequence>
<evidence type="ECO:0000256" key="4">
    <source>
        <dbReference type="ARBA" id="ARBA00022475"/>
    </source>
</evidence>
<keyword evidence="8" id="KW-0547">Nucleotide-binding</keyword>
<feature type="compositionally biased region" description="Polar residues" evidence="14">
    <location>
        <begin position="170"/>
        <end position="180"/>
    </location>
</feature>
<evidence type="ECO:0000256" key="3">
    <source>
        <dbReference type="ARBA" id="ARBA00012438"/>
    </source>
</evidence>
<comment type="catalytic activity">
    <reaction evidence="1">
        <text>ATP + protein L-histidine = ADP + protein N-phospho-L-histidine.</text>
        <dbReference type="EC" id="2.7.13.3"/>
    </reaction>
</comment>
<comment type="subcellular location">
    <subcellularLocation>
        <location evidence="2">Cell membrane</location>
        <topology evidence="2">Multi-pass membrane protein</topology>
    </subcellularLocation>
</comment>
<evidence type="ECO:0000256" key="1">
    <source>
        <dbReference type="ARBA" id="ARBA00000085"/>
    </source>
</evidence>
<evidence type="ECO:0000256" key="5">
    <source>
        <dbReference type="ARBA" id="ARBA00022553"/>
    </source>
</evidence>
<dbReference type="PANTHER" id="PTHR45528">
    <property type="entry name" value="SENSOR HISTIDINE KINASE CPXA"/>
    <property type="match status" value="1"/>
</dbReference>
<keyword evidence="4" id="KW-1003">Cell membrane</keyword>
<name>A0ABV1FIK7_9FIRM</name>
<dbReference type="SUPFAM" id="SSF47384">
    <property type="entry name" value="Homodimeric domain of signal transducing histidine kinase"/>
    <property type="match status" value="1"/>
</dbReference>
<evidence type="ECO:0000256" key="14">
    <source>
        <dbReference type="SAM" id="MobiDB-lite"/>
    </source>
</evidence>
<keyword evidence="18" id="KW-1185">Reference proteome</keyword>
<reference evidence="17 18" key="1">
    <citation type="submission" date="2024-03" db="EMBL/GenBank/DDBJ databases">
        <title>Human intestinal bacterial collection.</title>
        <authorList>
            <person name="Pauvert C."/>
            <person name="Hitch T.C.A."/>
            <person name="Clavel T."/>
        </authorList>
    </citation>
    <scope>NUCLEOTIDE SEQUENCE [LARGE SCALE GENOMIC DNA]</scope>
    <source>
        <strain evidence="17 18">CLA-AA-H132</strain>
    </source>
</reference>
<comment type="caution">
    <text evidence="17">The sequence shown here is derived from an EMBL/GenBank/DDBJ whole genome shotgun (WGS) entry which is preliminary data.</text>
</comment>
<evidence type="ECO:0000256" key="13">
    <source>
        <dbReference type="ARBA" id="ARBA00023136"/>
    </source>
</evidence>
<feature type="transmembrane region" description="Helical" evidence="15">
    <location>
        <begin position="463"/>
        <end position="481"/>
    </location>
</feature>
<evidence type="ECO:0000313" key="18">
    <source>
        <dbReference type="Proteomes" id="UP001438008"/>
    </source>
</evidence>
<evidence type="ECO:0000256" key="10">
    <source>
        <dbReference type="ARBA" id="ARBA00022840"/>
    </source>
</evidence>
<dbReference type="InterPro" id="IPR036890">
    <property type="entry name" value="HATPase_C_sf"/>
</dbReference>
<keyword evidence="11 15" id="KW-1133">Transmembrane helix</keyword>
<dbReference type="InterPro" id="IPR005467">
    <property type="entry name" value="His_kinase_dom"/>
</dbReference>
<dbReference type="PANTHER" id="PTHR45528:SF1">
    <property type="entry name" value="SENSOR HISTIDINE KINASE CPXA"/>
    <property type="match status" value="1"/>
</dbReference>
<evidence type="ECO:0000256" key="6">
    <source>
        <dbReference type="ARBA" id="ARBA00022679"/>
    </source>
</evidence>
<keyword evidence="5" id="KW-0597">Phosphoprotein</keyword>
<dbReference type="InterPro" id="IPR003661">
    <property type="entry name" value="HisK_dim/P_dom"/>
</dbReference>
<dbReference type="Proteomes" id="UP001438008">
    <property type="component" value="Unassembled WGS sequence"/>
</dbReference>
<evidence type="ECO:0000256" key="2">
    <source>
        <dbReference type="ARBA" id="ARBA00004651"/>
    </source>
</evidence>
<dbReference type="InterPro" id="IPR003594">
    <property type="entry name" value="HATPase_dom"/>
</dbReference>
<feature type="domain" description="Histidine kinase" evidence="16">
    <location>
        <begin position="655"/>
        <end position="869"/>
    </location>
</feature>
<feature type="compositionally biased region" description="Acidic residues" evidence="14">
    <location>
        <begin position="185"/>
        <end position="194"/>
    </location>
</feature>